<reference evidence="7" key="2">
    <citation type="submission" date="2020-05" db="UniProtKB">
        <authorList>
            <consortium name="EnsemblMetazoa"/>
        </authorList>
    </citation>
    <scope>IDENTIFICATION</scope>
    <source>
        <strain evidence="7">A-37</strain>
    </source>
</reference>
<evidence type="ECO:0000256" key="2">
    <source>
        <dbReference type="ARBA" id="ARBA00022771"/>
    </source>
</evidence>
<dbReference type="Proteomes" id="UP000075883">
    <property type="component" value="Unassembled WGS sequence"/>
</dbReference>
<dbReference type="GO" id="GO:0016567">
    <property type="term" value="P:protein ubiquitination"/>
    <property type="evidence" value="ECO:0007669"/>
    <property type="project" value="TreeGrafter"/>
</dbReference>
<evidence type="ECO:0000256" key="1">
    <source>
        <dbReference type="ARBA" id="ARBA00022723"/>
    </source>
</evidence>
<evidence type="ECO:0000256" key="5">
    <source>
        <dbReference type="SAM" id="Phobius"/>
    </source>
</evidence>
<keyword evidence="3" id="KW-0862">Zinc</keyword>
<keyword evidence="2 4" id="KW-0863">Zinc-finger</keyword>
<protein>
    <recommendedName>
        <fullName evidence="6">RING-type domain-containing protein</fullName>
    </recommendedName>
</protein>
<keyword evidence="5" id="KW-0472">Membrane</keyword>
<feature type="transmembrane region" description="Helical" evidence="5">
    <location>
        <begin position="120"/>
        <end position="143"/>
    </location>
</feature>
<name>A0A182MRZ6_9DIPT</name>
<evidence type="ECO:0000259" key="6">
    <source>
        <dbReference type="PROSITE" id="PS50089"/>
    </source>
</evidence>
<keyword evidence="5" id="KW-0812">Transmembrane</keyword>
<keyword evidence="1" id="KW-0479">Metal-binding</keyword>
<evidence type="ECO:0000256" key="3">
    <source>
        <dbReference type="ARBA" id="ARBA00022833"/>
    </source>
</evidence>
<dbReference type="STRING" id="139723.A0A182MRZ6"/>
<dbReference type="GO" id="GO:0061630">
    <property type="term" value="F:ubiquitin protein ligase activity"/>
    <property type="evidence" value="ECO:0007669"/>
    <property type="project" value="UniProtKB-EC"/>
</dbReference>
<reference evidence="8" key="1">
    <citation type="submission" date="2013-09" db="EMBL/GenBank/DDBJ databases">
        <title>The Genome Sequence of Anopheles culicifacies species A.</title>
        <authorList>
            <consortium name="The Broad Institute Genomics Platform"/>
            <person name="Neafsey D.E."/>
            <person name="Besansky N."/>
            <person name="Howell P."/>
            <person name="Walton C."/>
            <person name="Young S.K."/>
            <person name="Zeng Q."/>
            <person name="Gargeya S."/>
            <person name="Fitzgerald M."/>
            <person name="Haas B."/>
            <person name="Abouelleil A."/>
            <person name="Allen A.W."/>
            <person name="Alvarado L."/>
            <person name="Arachchi H.M."/>
            <person name="Berlin A.M."/>
            <person name="Chapman S.B."/>
            <person name="Gainer-Dewar J."/>
            <person name="Goldberg J."/>
            <person name="Griggs A."/>
            <person name="Gujja S."/>
            <person name="Hansen M."/>
            <person name="Howarth C."/>
            <person name="Imamovic A."/>
            <person name="Ireland A."/>
            <person name="Larimer J."/>
            <person name="McCowan C."/>
            <person name="Murphy C."/>
            <person name="Pearson M."/>
            <person name="Poon T.W."/>
            <person name="Priest M."/>
            <person name="Roberts A."/>
            <person name="Saif S."/>
            <person name="Shea T."/>
            <person name="Sisk P."/>
            <person name="Sykes S."/>
            <person name="Wortman J."/>
            <person name="Nusbaum C."/>
            <person name="Birren B."/>
        </authorList>
    </citation>
    <scope>NUCLEOTIDE SEQUENCE [LARGE SCALE GENOMIC DNA]</scope>
    <source>
        <strain evidence="8">A-37</strain>
    </source>
</reference>
<dbReference type="InterPro" id="IPR001841">
    <property type="entry name" value="Znf_RING"/>
</dbReference>
<dbReference type="Pfam" id="PF13920">
    <property type="entry name" value="zf-C3HC4_3"/>
    <property type="match status" value="1"/>
</dbReference>
<evidence type="ECO:0000256" key="4">
    <source>
        <dbReference type="PROSITE-ProRule" id="PRU00175"/>
    </source>
</evidence>
<sequence length="299" mass="33657">MVLSTLADIIYKFYCLLHCIVTFICYIGYLLYYIIYNVIVTVQNVTVFAQIVYEDNRHLIQDTKAIIVGTSNFFITNFAKVCNAVSFAGTAFLHGTVALANLLKWIIWSAKQGTVLVGEAAWFLITAPYQLLVLFDGILSHLLQLLQRYMQNAYNKCIEGLVGAMHFMVQDVPVQSAFGLVLLLLIYQNPEPLKIMLDVVKEKVLTGGEFLANAFRSASLHLKIVLSNRARRMEIVPEGVSHRSTVGTCIICEENDRAVAFVPCGHLCVCKGCARSICYYNPKCPLCRSYIKERLEVYI</sequence>
<evidence type="ECO:0000313" key="8">
    <source>
        <dbReference type="Proteomes" id="UP000075883"/>
    </source>
</evidence>
<keyword evidence="5" id="KW-1133">Transmembrane helix</keyword>
<dbReference type="PANTHER" id="PTHR22996">
    <property type="entry name" value="MAHOGUNIN"/>
    <property type="match status" value="1"/>
</dbReference>
<dbReference type="InterPro" id="IPR045194">
    <property type="entry name" value="MGRN1/RNF157-like"/>
</dbReference>
<dbReference type="GO" id="GO:0008270">
    <property type="term" value="F:zinc ion binding"/>
    <property type="evidence" value="ECO:0007669"/>
    <property type="project" value="UniProtKB-KW"/>
</dbReference>
<dbReference type="EnsemblMetazoa" id="ACUA024854-RA">
    <property type="protein sequence ID" value="ACUA024854-PA"/>
    <property type="gene ID" value="ACUA024854"/>
</dbReference>
<dbReference type="AlphaFoldDB" id="A0A182MRZ6"/>
<dbReference type="Gene3D" id="3.30.40.10">
    <property type="entry name" value="Zinc/RING finger domain, C3HC4 (zinc finger)"/>
    <property type="match status" value="1"/>
</dbReference>
<dbReference type="FunFam" id="1.10.1170.10:FF:000002">
    <property type="entry name" value="Baculoviral IAP repeat containing 7"/>
    <property type="match status" value="1"/>
</dbReference>
<proteinExistence type="predicted"/>
<feature type="transmembrane region" description="Helical" evidence="5">
    <location>
        <begin position="84"/>
        <end position="108"/>
    </location>
</feature>
<feature type="domain" description="RING-type" evidence="6">
    <location>
        <begin position="249"/>
        <end position="288"/>
    </location>
</feature>
<keyword evidence="8" id="KW-1185">Reference proteome</keyword>
<dbReference type="EMBL" id="AXCM01005211">
    <property type="status" value="NOT_ANNOTATED_CDS"/>
    <property type="molecule type" value="Genomic_DNA"/>
</dbReference>
<dbReference type="PROSITE" id="PS50089">
    <property type="entry name" value="ZF_RING_2"/>
    <property type="match status" value="1"/>
</dbReference>
<evidence type="ECO:0000313" key="7">
    <source>
        <dbReference type="EnsemblMetazoa" id="ACUA024854-PA"/>
    </source>
</evidence>
<feature type="transmembrane region" description="Helical" evidence="5">
    <location>
        <begin position="12"/>
        <end position="35"/>
    </location>
</feature>
<dbReference type="VEuPathDB" id="VectorBase:ACUA024854"/>
<organism evidence="7 8">
    <name type="scientific">Anopheles culicifacies</name>
    <dbReference type="NCBI Taxonomy" id="139723"/>
    <lineage>
        <taxon>Eukaryota</taxon>
        <taxon>Metazoa</taxon>
        <taxon>Ecdysozoa</taxon>
        <taxon>Arthropoda</taxon>
        <taxon>Hexapoda</taxon>
        <taxon>Insecta</taxon>
        <taxon>Pterygota</taxon>
        <taxon>Neoptera</taxon>
        <taxon>Endopterygota</taxon>
        <taxon>Diptera</taxon>
        <taxon>Nematocera</taxon>
        <taxon>Culicoidea</taxon>
        <taxon>Culicidae</taxon>
        <taxon>Anophelinae</taxon>
        <taxon>Anopheles</taxon>
        <taxon>culicifacies species complex</taxon>
    </lineage>
</organism>
<accession>A0A182MRZ6</accession>
<dbReference type="PANTHER" id="PTHR22996:SF0">
    <property type="entry name" value="RE60872P-RELATED"/>
    <property type="match status" value="1"/>
</dbReference>
<dbReference type="InterPro" id="IPR013083">
    <property type="entry name" value="Znf_RING/FYVE/PHD"/>
</dbReference>
<dbReference type="SUPFAM" id="SSF57850">
    <property type="entry name" value="RING/U-box"/>
    <property type="match status" value="1"/>
</dbReference>